<feature type="domain" description="Endonuclease GajA/Old nuclease/RecF-like AAA" evidence="2">
    <location>
        <begin position="1"/>
        <end position="47"/>
    </location>
</feature>
<dbReference type="EMBL" id="CAJNBH010000002">
    <property type="protein sequence ID" value="CAE6706032.1"/>
    <property type="molecule type" value="Genomic_DNA"/>
</dbReference>
<name>A0ABN7KQK5_9BURK</name>
<dbReference type="PANTHER" id="PTHR43581:SF2">
    <property type="entry name" value="EXCINUCLEASE ATPASE SUBUNIT"/>
    <property type="match status" value="1"/>
</dbReference>
<dbReference type="PANTHER" id="PTHR43581">
    <property type="entry name" value="ATP/GTP PHOSPHATASE"/>
    <property type="match status" value="1"/>
</dbReference>
<accession>A0ABN7KQK5</accession>
<dbReference type="Proteomes" id="UP000673821">
    <property type="component" value="Unassembled WGS sequence"/>
</dbReference>
<dbReference type="SUPFAM" id="SSF52540">
    <property type="entry name" value="P-loop containing nucleoside triphosphate hydrolases"/>
    <property type="match status" value="1"/>
</dbReference>
<dbReference type="Pfam" id="PF12476">
    <property type="entry name" value="DUF3696"/>
    <property type="match status" value="1"/>
</dbReference>
<gene>
    <name evidence="4" type="ORF">R69776_00870</name>
</gene>
<dbReference type="Pfam" id="PF13304">
    <property type="entry name" value="AAA_21"/>
    <property type="match status" value="1"/>
</dbReference>
<comment type="caution">
    <text evidence="4">The sequence shown here is derived from an EMBL/GenBank/DDBJ whole genome shotgun (WGS) entry which is preliminary data.</text>
</comment>
<reference evidence="4 5" key="1">
    <citation type="submission" date="2021-02" db="EMBL/GenBank/DDBJ databases">
        <authorList>
            <person name="Vanwijnsberghe S."/>
        </authorList>
    </citation>
    <scope>NUCLEOTIDE SEQUENCE [LARGE SCALE GENOMIC DNA]</scope>
    <source>
        <strain evidence="4 5">R-69776</strain>
    </source>
</reference>
<dbReference type="Pfam" id="PF13175">
    <property type="entry name" value="AAA_15"/>
    <property type="match status" value="1"/>
</dbReference>
<feature type="domain" description="DUF3696" evidence="1">
    <location>
        <begin position="326"/>
        <end position="374"/>
    </location>
</feature>
<dbReference type="InterPro" id="IPR014592">
    <property type="entry name" value="P-loop_UCP034888"/>
</dbReference>
<evidence type="ECO:0000313" key="5">
    <source>
        <dbReference type="Proteomes" id="UP000673821"/>
    </source>
</evidence>
<evidence type="ECO:0000259" key="1">
    <source>
        <dbReference type="Pfam" id="PF12476"/>
    </source>
</evidence>
<evidence type="ECO:0000313" key="4">
    <source>
        <dbReference type="EMBL" id="CAE6706032.1"/>
    </source>
</evidence>
<evidence type="ECO:0000259" key="3">
    <source>
        <dbReference type="Pfam" id="PF13304"/>
    </source>
</evidence>
<keyword evidence="5" id="KW-1185">Reference proteome</keyword>
<dbReference type="Gene3D" id="3.40.50.300">
    <property type="entry name" value="P-loop containing nucleotide triphosphate hydrolases"/>
    <property type="match status" value="2"/>
</dbReference>
<evidence type="ECO:0008006" key="6">
    <source>
        <dbReference type="Google" id="ProtNLM"/>
    </source>
</evidence>
<dbReference type="InterPro" id="IPR051396">
    <property type="entry name" value="Bact_Antivir_Def_Nuclease"/>
</dbReference>
<dbReference type="PIRSF" id="PIRSF034888">
    <property type="entry name" value="P-loop_UCP034888"/>
    <property type="match status" value="1"/>
</dbReference>
<evidence type="ECO:0000259" key="2">
    <source>
        <dbReference type="Pfam" id="PF13175"/>
    </source>
</evidence>
<sequence length="376" mass="40953">MIDELRLINFKAARDIKIRMSELTLLAGLNGSGKSTVLQSLGLLRQSTFSGMDALHLQGRLVELGRARDVRHVGAATDQITFEVSAFGDKVEVHANAADDESDVLPIEIVGNGALLGQTVGGLNNFQFIQADRMVPQSLYRQAFGADRVNGWLGCRGEFAVDYLSAHAEDRVPSGRHYPKDALGVSQDLYKLVAPLENLEDQVSGWMQQLSPGVRVKAYQIPSSDSTRLSYQYMGAGPNENASRPVNVGFGLTYSIAILVACLSAKSGSLLLIENPEAHLHPQGQVAMGLLLAACAADGVQVIVETHSDHVLNGIRLAVKNESLLPNKVKLCYFSRDVELGACTIENPAVEQDGQLTNWPRGFFDQWERSLDELLR</sequence>
<proteinExistence type="predicted"/>
<organism evidence="4 5">
    <name type="scientific">Paraburkholderia nemoris</name>
    <dbReference type="NCBI Taxonomy" id="2793076"/>
    <lineage>
        <taxon>Bacteria</taxon>
        <taxon>Pseudomonadati</taxon>
        <taxon>Pseudomonadota</taxon>
        <taxon>Betaproteobacteria</taxon>
        <taxon>Burkholderiales</taxon>
        <taxon>Burkholderiaceae</taxon>
        <taxon>Paraburkholderia</taxon>
    </lineage>
</organism>
<dbReference type="InterPro" id="IPR003959">
    <property type="entry name" value="ATPase_AAA_core"/>
</dbReference>
<dbReference type="InterPro" id="IPR022532">
    <property type="entry name" value="DUF3696"/>
</dbReference>
<protein>
    <recommendedName>
        <fullName evidence="6">DUF3696 domain-containing protein</fullName>
    </recommendedName>
</protein>
<dbReference type="RefSeq" id="WP_200657844.1">
    <property type="nucleotide sequence ID" value="NZ_CAJNBH010000002.1"/>
</dbReference>
<dbReference type="InterPro" id="IPR027417">
    <property type="entry name" value="P-loop_NTPase"/>
</dbReference>
<feature type="domain" description="ATPase AAA-type core" evidence="3">
    <location>
        <begin position="181"/>
        <end position="313"/>
    </location>
</feature>
<dbReference type="InterPro" id="IPR041685">
    <property type="entry name" value="AAA_GajA/Old/RecF-like"/>
</dbReference>